<keyword evidence="3" id="KW-1185">Reference proteome</keyword>
<protein>
    <submittedName>
        <fullName evidence="1">(wild Malaysian banana) hypothetical protein</fullName>
    </submittedName>
</protein>
<name>A0A804JX43_MUSAM</name>
<organism evidence="2 3">
    <name type="scientific">Musa acuminata subsp. malaccensis</name>
    <name type="common">Wild banana</name>
    <name type="synonym">Musa malaccensis</name>
    <dbReference type="NCBI Taxonomy" id="214687"/>
    <lineage>
        <taxon>Eukaryota</taxon>
        <taxon>Viridiplantae</taxon>
        <taxon>Streptophyta</taxon>
        <taxon>Embryophyta</taxon>
        <taxon>Tracheophyta</taxon>
        <taxon>Spermatophyta</taxon>
        <taxon>Magnoliopsida</taxon>
        <taxon>Liliopsida</taxon>
        <taxon>Zingiberales</taxon>
        <taxon>Musaceae</taxon>
        <taxon>Musa</taxon>
    </lineage>
</organism>
<accession>A0A804JX43</accession>
<dbReference type="AlphaFoldDB" id="A0A804JX43"/>
<reference evidence="1" key="1">
    <citation type="submission" date="2021-03" db="EMBL/GenBank/DDBJ databases">
        <authorList>
            <consortium name="Genoscope - CEA"/>
            <person name="William W."/>
        </authorList>
    </citation>
    <scope>NUCLEOTIDE SEQUENCE</scope>
    <source>
        <strain evidence="1">Doubled-haploid Pahang</strain>
    </source>
</reference>
<dbReference type="InParanoid" id="A0A804JX43"/>
<evidence type="ECO:0000313" key="3">
    <source>
        <dbReference type="Proteomes" id="UP000012960"/>
    </source>
</evidence>
<reference evidence="2" key="2">
    <citation type="submission" date="2021-05" db="UniProtKB">
        <authorList>
            <consortium name="EnsemblPlants"/>
        </authorList>
    </citation>
    <scope>IDENTIFICATION</scope>
    <source>
        <strain evidence="2">subsp. malaccensis</strain>
    </source>
</reference>
<dbReference type="Gramene" id="Ma07_t18340.1">
    <property type="protein sequence ID" value="Ma07_p18340.1"/>
    <property type="gene ID" value="Ma07_g18340"/>
</dbReference>
<evidence type="ECO:0000313" key="2">
    <source>
        <dbReference type="EnsemblPlants" id="Ma07_p18340.1"/>
    </source>
</evidence>
<dbReference type="Proteomes" id="UP000012960">
    <property type="component" value="Unplaced"/>
</dbReference>
<evidence type="ECO:0000313" key="1">
    <source>
        <dbReference type="EMBL" id="CAG1857021.1"/>
    </source>
</evidence>
<proteinExistence type="predicted"/>
<gene>
    <name evidence="1" type="ORF">GSMUA_36170.1</name>
</gene>
<dbReference type="EMBL" id="HG996473">
    <property type="protein sequence ID" value="CAG1857021.1"/>
    <property type="molecule type" value="Genomic_DNA"/>
</dbReference>
<dbReference type="EnsemblPlants" id="Ma07_t18340.1">
    <property type="protein sequence ID" value="Ma07_p18340.1"/>
    <property type="gene ID" value="Ma07_g18340"/>
</dbReference>
<sequence>MFRFELPWKYKQLYNTMDSDELKRTARLSRGRLEMPFLGICPVDRYFAAVSFFGFEEIFPTLSLDLDQCSLLLCFLVDHTNLLLLIFLACLYNQVIYLDHSKLSLKSCLLRVFP</sequence>